<organism evidence="1 2">
    <name type="scientific">Acaulospora colombiana</name>
    <dbReference type="NCBI Taxonomy" id="27376"/>
    <lineage>
        <taxon>Eukaryota</taxon>
        <taxon>Fungi</taxon>
        <taxon>Fungi incertae sedis</taxon>
        <taxon>Mucoromycota</taxon>
        <taxon>Glomeromycotina</taxon>
        <taxon>Glomeromycetes</taxon>
        <taxon>Diversisporales</taxon>
        <taxon>Acaulosporaceae</taxon>
        <taxon>Acaulospora</taxon>
    </lineage>
</organism>
<evidence type="ECO:0000313" key="1">
    <source>
        <dbReference type="EMBL" id="CAG8723138.1"/>
    </source>
</evidence>
<sequence>VDDGPSGVVVQVSCGCPAVGWMGHGGDGGEERREGRRDYSE</sequence>
<accession>A0ACA9PUU3</accession>
<protein>
    <submittedName>
        <fullName evidence="1">15620_t:CDS:1</fullName>
    </submittedName>
</protein>
<name>A0ACA9PUU3_9GLOM</name>
<keyword evidence="2" id="KW-1185">Reference proteome</keyword>
<feature type="non-terminal residue" evidence="1">
    <location>
        <position position="1"/>
    </location>
</feature>
<dbReference type="Proteomes" id="UP000789525">
    <property type="component" value="Unassembled WGS sequence"/>
</dbReference>
<comment type="caution">
    <text evidence="1">The sequence shown here is derived from an EMBL/GenBank/DDBJ whole genome shotgun (WGS) entry which is preliminary data.</text>
</comment>
<reference evidence="1" key="1">
    <citation type="submission" date="2021-06" db="EMBL/GenBank/DDBJ databases">
        <authorList>
            <person name="Kallberg Y."/>
            <person name="Tangrot J."/>
            <person name="Rosling A."/>
        </authorList>
    </citation>
    <scope>NUCLEOTIDE SEQUENCE</scope>
    <source>
        <strain evidence="1">CL356</strain>
    </source>
</reference>
<proteinExistence type="predicted"/>
<dbReference type="EMBL" id="CAJVPT010039576">
    <property type="protein sequence ID" value="CAG8723138.1"/>
    <property type="molecule type" value="Genomic_DNA"/>
</dbReference>
<evidence type="ECO:0000313" key="2">
    <source>
        <dbReference type="Proteomes" id="UP000789525"/>
    </source>
</evidence>
<gene>
    <name evidence="1" type="ORF">ACOLOM_LOCUS11227</name>
</gene>